<sequence length="138" mass="15744">MADNTDNFLNSMYQYNHKFSGGSPDEWKSFQSSIGVDEIAEMVDDDTVMSTVKSVSIDSQRLIYSPITRRAQASSEHHIRLKRRTCEVHYRELGLKGRHWEQCTCLINQHPVISLCVPRASVCVGLKPEEGIDKTCPW</sequence>
<dbReference type="Proteomes" id="UP000824219">
    <property type="component" value="Linkage Group LG03"/>
</dbReference>
<reference evidence="1 2" key="1">
    <citation type="submission" date="2021-06" db="EMBL/GenBank/DDBJ databases">
        <title>Chromosome-level genome assembly of the red-tail catfish (Hemibagrus wyckioides).</title>
        <authorList>
            <person name="Shao F."/>
        </authorList>
    </citation>
    <scope>NUCLEOTIDE SEQUENCE [LARGE SCALE GENOMIC DNA]</scope>
    <source>
        <strain evidence="1">EC202008001</strain>
        <tissue evidence="1">Blood</tissue>
    </source>
</reference>
<organism evidence="1 2">
    <name type="scientific">Hemibagrus wyckioides</name>
    <dbReference type="NCBI Taxonomy" id="337641"/>
    <lineage>
        <taxon>Eukaryota</taxon>
        <taxon>Metazoa</taxon>
        <taxon>Chordata</taxon>
        <taxon>Craniata</taxon>
        <taxon>Vertebrata</taxon>
        <taxon>Euteleostomi</taxon>
        <taxon>Actinopterygii</taxon>
        <taxon>Neopterygii</taxon>
        <taxon>Teleostei</taxon>
        <taxon>Ostariophysi</taxon>
        <taxon>Siluriformes</taxon>
        <taxon>Bagridae</taxon>
        <taxon>Hemibagrus</taxon>
    </lineage>
</organism>
<protein>
    <submittedName>
        <fullName evidence="1">Uncharacterized protein</fullName>
    </submittedName>
</protein>
<name>A0A9D3SWG1_9TELE</name>
<keyword evidence="2" id="KW-1185">Reference proteome</keyword>
<evidence type="ECO:0000313" key="2">
    <source>
        <dbReference type="Proteomes" id="UP000824219"/>
    </source>
</evidence>
<proteinExistence type="predicted"/>
<accession>A0A9D3SWG1</accession>
<dbReference type="AlphaFoldDB" id="A0A9D3SWG1"/>
<dbReference type="EMBL" id="JAHKSW010000003">
    <property type="protein sequence ID" value="KAG7333693.1"/>
    <property type="molecule type" value="Genomic_DNA"/>
</dbReference>
<comment type="caution">
    <text evidence="1">The sequence shown here is derived from an EMBL/GenBank/DDBJ whole genome shotgun (WGS) entry which is preliminary data.</text>
</comment>
<gene>
    <name evidence="1" type="ORF">KOW79_002100</name>
</gene>
<evidence type="ECO:0000313" key="1">
    <source>
        <dbReference type="EMBL" id="KAG7333693.1"/>
    </source>
</evidence>